<keyword evidence="1" id="KW-0732">Signal</keyword>
<dbReference type="Proteomes" id="UP000092714">
    <property type="component" value="Unassembled WGS sequence"/>
</dbReference>
<dbReference type="PROSITE" id="PS00786">
    <property type="entry name" value="5_NUCLEOTIDASE_2"/>
    <property type="match status" value="1"/>
</dbReference>
<dbReference type="InterPro" id="IPR008334">
    <property type="entry name" value="5'-Nucleotdase_C"/>
</dbReference>
<evidence type="ECO:0000259" key="4">
    <source>
        <dbReference type="Pfam" id="PF02872"/>
    </source>
</evidence>
<evidence type="ECO:0000313" key="5">
    <source>
        <dbReference type="EMBL" id="OBY09987.1"/>
    </source>
</evidence>
<dbReference type="AlphaFoldDB" id="A0A1B8RMK9"/>
<evidence type="ECO:0000313" key="6">
    <source>
        <dbReference type="Proteomes" id="UP000092714"/>
    </source>
</evidence>
<organism evidence="5 6">
    <name type="scientific">Clostridium paraputrificum</name>
    <dbReference type="NCBI Taxonomy" id="29363"/>
    <lineage>
        <taxon>Bacteria</taxon>
        <taxon>Bacillati</taxon>
        <taxon>Bacillota</taxon>
        <taxon>Clostridia</taxon>
        <taxon>Eubacteriales</taxon>
        <taxon>Clostridiaceae</taxon>
        <taxon>Clostridium</taxon>
    </lineage>
</organism>
<dbReference type="GO" id="GO:0046872">
    <property type="term" value="F:metal ion binding"/>
    <property type="evidence" value="ECO:0007669"/>
    <property type="project" value="InterPro"/>
</dbReference>
<dbReference type="InterPro" id="IPR004843">
    <property type="entry name" value="Calcineurin-like_PHP"/>
</dbReference>
<dbReference type="GO" id="GO:0009166">
    <property type="term" value="P:nucleotide catabolic process"/>
    <property type="evidence" value="ECO:0007669"/>
    <property type="project" value="InterPro"/>
</dbReference>
<dbReference type="InterPro" id="IPR029052">
    <property type="entry name" value="Metallo-depent_PP-like"/>
</dbReference>
<accession>A0A1B8RMK9</accession>
<dbReference type="InterPro" id="IPR006146">
    <property type="entry name" value="5'-Nucleotdase_CS"/>
</dbReference>
<evidence type="ECO:0000256" key="1">
    <source>
        <dbReference type="ARBA" id="ARBA00022729"/>
    </source>
</evidence>
<dbReference type="OrthoDB" id="9800780at2"/>
<keyword evidence="6" id="KW-1185">Reference proteome</keyword>
<dbReference type="SUPFAM" id="SSF55816">
    <property type="entry name" value="5'-nucleotidase (syn. UDP-sugar hydrolase), C-terminal domain"/>
    <property type="match status" value="1"/>
</dbReference>
<dbReference type="GO" id="GO:0000166">
    <property type="term" value="F:nucleotide binding"/>
    <property type="evidence" value="ECO:0007669"/>
    <property type="project" value="UniProtKB-KW"/>
</dbReference>
<dbReference type="Pfam" id="PF02872">
    <property type="entry name" value="5_nucleotid_C"/>
    <property type="match status" value="1"/>
</dbReference>
<comment type="similarity">
    <text evidence="2">Belongs to the 5'-nucleotidase family.</text>
</comment>
<sequence>MKIAIYQTSDLHGFVYPTNYVTEKQLGILKIGSYILKDKKNYDASLTIDCGDLVQGSSLTHYLSKKNPEVNPIVQCLEKIGYDAYVLGNHEFNYGLDYLTKAYTPISEKVINANIEGLAFKSKPYKIFDFNGFKIGCIGLTTSFIPNWEQEKNIKGIKFLNPVEVYGKYEKELKEKSDYIIVCYHGGFEKSLDENMTPTEKLNKENQGSELLETYDSINMILSGHQHRSFATKIKGVVCTQPLNNGQNFTKIIFDTETKEATFELVDVSKLTDDINPDLESLFTEVEGELQEYLDKEIGEFDKDILMDDIFEGRLKGHPFINFLHQVQLEESGADFSVLSLFDTAIGFKKNVSIRDVLINYPYPNTMMVLKVRGDKFKEAMEKSATYFVVNDGKVEINEEFLVPKVQNYNYDTFGGITYEIDLSRDFYDRVVSIKKDGKEIELDKYYTVVMNNYRATNTSIYPSYEGAEVVKEITKEMSELIIDYFEKHHTVKAIEKSNYIIK</sequence>
<dbReference type="GO" id="GO:0016788">
    <property type="term" value="F:hydrolase activity, acting on ester bonds"/>
    <property type="evidence" value="ECO:0007669"/>
    <property type="project" value="InterPro"/>
</dbReference>
<dbReference type="InterPro" id="IPR036907">
    <property type="entry name" value="5'-Nucleotdase_C_sf"/>
</dbReference>
<dbReference type="InterPro" id="IPR006179">
    <property type="entry name" value="5_nucleotidase/apyrase"/>
</dbReference>
<comment type="caution">
    <text evidence="5">The sequence shown here is derived from an EMBL/GenBank/DDBJ whole genome shotgun (WGS) entry which is preliminary data.</text>
</comment>
<dbReference type="PANTHER" id="PTHR11575:SF6">
    <property type="entry name" value="2',3'-CYCLIC-NUCLEOTIDE 2'-PHOSPHODIESTERASE_3'-NUCLEOTIDASE"/>
    <property type="match status" value="1"/>
</dbReference>
<dbReference type="SUPFAM" id="SSF56300">
    <property type="entry name" value="Metallo-dependent phosphatases"/>
    <property type="match status" value="1"/>
</dbReference>
<dbReference type="Pfam" id="PF00149">
    <property type="entry name" value="Metallophos"/>
    <property type="match status" value="1"/>
</dbReference>
<keyword evidence="2" id="KW-0547">Nucleotide-binding</keyword>
<dbReference type="EMBL" id="MAPZ01000025">
    <property type="protein sequence ID" value="OBY09987.1"/>
    <property type="molecule type" value="Genomic_DNA"/>
</dbReference>
<dbReference type="GO" id="GO:0030288">
    <property type="term" value="C:outer membrane-bounded periplasmic space"/>
    <property type="evidence" value="ECO:0007669"/>
    <property type="project" value="TreeGrafter"/>
</dbReference>
<reference evidence="5 6" key="1">
    <citation type="submission" date="2016-06" db="EMBL/GenBank/DDBJ databases">
        <authorList>
            <person name="Kjaerup R.B."/>
            <person name="Dalgaard T.S."/>
            <person name="Juul-Madsen H.R."/>
        </authorList>
    </citation>
    <scope>NUCLEOTIDE SEQUENCE [LARGE SCALE GENOMIC DNA]</scope>
    <source>
        <strain evidence="5 6">373-A1</strain>
    </source>
</reference>
<evidence type="ECO:0000259" key="3">
    <source>
        <dbReference type="Pfam" id="PF00149"/>
    </source>
</evidence>
<feature type="domain" description="5'-Nucleotidase C-terminal" evidence="4">
    <location>
        <begin position="313"/>
        <end position="460"/>
    </location>
</feature>
<proteinExistence type="inferred from homology"/>
<keyword evidence="2" id="KW-0378">Hydrolase</keyword>
<dbReference type="eggNOG" id="COG0737">
    <property type="taxonomic scope" value="Bacteria"/>
</dbReference>
<feature type="domain" description="Calcineurin-like phosphoesterase" evidence="3">
    <location>
        <begin position="5"/>
        <end position="228"/>
    </location>
</feature>
<dbReference type="Gene3D" id="3.60.21.10">
    <property type="match status" value="1"/>
</dbReference>
<dbReference type="PANTHER" id="PTHR11575">
    <property type="entry name" value="5'-NUCLEOTIDASE-RELATED"/>
    <property type="match status" value="1"/>
</dbReference>
<dbReference type="RefSeq" id="WP_049179832.1">
    <property type="nucleotide sequence ID" value="NZ_JADMQV010000018.1"/>
</dbReference>
<protein>
    <submittedName>
        <fullName evidence="5">Bifunctional metallophosphatase/5'-nucleotidase</fullName>
    </submittedName>
</protein>
<evidence type="ECO:0000256" key="2">
    <source>
        <dbReference type="RuleBase" id="RU362119"/>
    </source>
</evidence>
<dbReference type="PRINTS" id="PR01607">
    <property type="entry name" value="APYRASEFAMLY"/>
</dbReference>
<name>A0A1B8RMK9_9CLOT</name>
<dbReference type="Gene3D" id="3.90.780.10">
    <property type="entry name" value="5'-Nucleotidase, C-terminal domain"/>
    <property type="match status" value="1"/>
</dbReference>
<gene>
    <name evidence="5" type="ORF">CP373A1_12865</name>
</gene>